<organism evidence="2 3">
    <name type="scientific">Protopolystoma xenopodis</name>
    <dbReference type="NCBI Taxonomy" id="117903"/>
    <lineage>
        <taxon>Eukaryota</taxon>
        <taxon>Metazoa</taxon>
        <taxon>Spiralia</taxon>
        <taxon>Lophotrochozoa</taxon>
        <taxon>Platyhelminthes</taxon>
        <taxon>Monogenea</taxon>
        <taxon>Polyopisthocotylea</taxon>
        <taxon>Polystomatidea</taxon>
        <taxon>Polystomatidae</taxon>
        <taxon>Protopolystoma</taxon>
    </lineage>
</organism>
<comment type="caution">
    <text evidence="2">The sequence shown here is derived from an EMBL/GenBank/DDBJ whole genome shotgun (WGS) entry which is preliminary data.</text>
</comment>
<dbReference type="EMBL" id="CAAALY010289207">
    <property type="protein sequence ID" value="VEL44084.1"/>
    <property type="molecule type" value="Genomic_DNA"/>
</dbReference>
<evidence type="ECO:0000256" key="1">
    <source>
        <dbReference type="SAM" id="MobiDB-lite"/>
    </source>
</evidence>
<feature type="region of interest" description="Disordered" evidence="1">
    <location>
        <begin position="1"/>
        <end position="21"/>
    </location>
</feature>
<evidence type="ECO:0000313" key="2">
    <source>
        <dbReference type="EMBL" id="VEL44084.1"/>
    </source>
</evidence>
<evidence type="ECO:0000313" key="3">
    <source>
        <dbReference type="Proteomes" id="UP000784294"/>
    </source>
</evidence>
<sequence>MTLPARVKWPESDSLSAHLAPSATATGLRITPSLREGGSRDAAYRQSAKWRRLPPACDGIETESCRRPSCLDALVPSSQPLLVRRSARLGSATSTPLSLLRGPPDTADRLHPASAPIAWAYASERREWA</sequence>
<proteinExistence type="predicted"/>
<dbReference type="Proteomes" id="UP000784294">
    <property type="component" value="Unassembled WGS sequence"/>
</dbReference>
<feature type="non-terminal residue" evidence="2">
    <location>
        <position position="129"/>
    </location>
</feature>
<gene>
    <name evidence="2" type="ORF">PXEA_LOCUS37524</name>
</gene>
<reference evidence="2" key="1">
    <citation type="submission" date="2018-11" db="EMBL/GenBank/DDBJ databases">
        <authorList>
            <consortium name="Pathogen Informatics"/>
        </authorList>
    </citation>
    <scope>NUCLEOTIDE SEQUENCE</scope>
</reference>
<accession>A0A3S5B9R9</accession>
<keyword evidence="3" id="KW-1185">Reference proteome</keyword>
<dbReference type="AlphaFoldDB" id="A0A3S5B9R9"/>
<name>A0A3S5B9R9_9PLAT</name>
<protein>
    <submittedName>
        <fullName evidence="2">Uncharacterized protein</fullName>
    </submittedName>
</protein>